<reference evidence="1 2" key="1">
    <citation type="submission" date="2013-07" db="EMBL/GenBank/DDBJ databases">
        <title>Genome of Archaeoglobus fulgidus.</title>
        <authorList>
            <person name="Fiebig A."/>
            <person name="Birkeland N.-K."/>
        </authorList>
    </citation>
    <scope>NUCLEOTIDE SEQUENCE [LARGE SCALE GENOMIC DNA]</scope>
    <source>
        <strain evidence="1 2">DSM 8774</strain>
    </source>
</reference>
<gene>
    <name evidence="1" type="ORF">AFULGI_00006840</name>
</gene>
<dbReference type="KEGG" id="afg:AFULGI_00006840"/>
<dbReference type="EMBL" id="CP006577">
    <property type="protein sequence ID" value="AIG97485.1"/>
    <property type="molecule type" value="Genomic_DNA"/>
</dbReference>
<sequence>MKVLFVYAGMHPAHKPFVEAVKADVYPAYHKDVNGFVKFVEGLKMAREYPDYDVYILEGGMPMFPMYLRKKLFRKNGFVVGLLADETFINLVERQPHYSTAETLIHRISAKVLDAAIAVSPFVKEYAEKIIDVPIEVVRPAIPKDSYEKLGKVKPNLESNVIVSVGQPRFSIGMDVLVEQFRIAKKQIPDLELWIVGKGHPKEYERVEGVKVLGYVEDLSEVFEEASLFVHAGRCSAYPVATLEAMRAGLPVVVSTMTGTKEIVERVEEQVKRDFGLNYNGNKFIQPLNRIFEGIVEYFKLDSEVRRRMSELYKKESEEFEPEKRDREFKGKFKKLLANFNNKEVP</sequence>
<evidence type="ECO:0000313" key="2">
    <source>
        <dbReference type="Proteomes" id="UP000028501"/>
    </source>
</evidence>
<organism evidence="1 2">
    <name type="scientific">Archaeoglobus fulgidus DSM 8774</name>
    <dbReference type="NCBI Taxonomy" id="1344584"/>
    <lineage>
        <taxon>Archaea</taxon>
        <taxon>Methanobacteriati</taxon>
        <taxon>Methanobacteriota</taxon>
        <taxon>Archaeoglobi</taxon>
        <taxon>Archaeoglobales</taxon>
        <taxon>Archaeoglobaceae</taxon>
        <taxon>Archaeoglobus</taxon>
    </lineage>
</organism>
<protein>
    <submittedName>
        <fullName evidence="1">Glycosyltransferase</fullName>
    </submittedName>
</protein>
<dbReference type="GO" id="GO:0016740">
    <property type="term" value="F:transferase activity"/>
    <property type="evidence" value="ECO:0007669"/>
    <property type="project" value="UniProtKB-KW"/>
</dbReference>
<name>A0A075WAR9_ARCFL</name>
<dbReference type="PANTHER" id="PTHR12526">
    <property type="entry name" value="GLYCOSYLTRANSFERASE"/>
    <property type="match status" value="1"/>
</dbReference>
<dbReference type="SUPFAM" id="SSF53756">
    <property type="entry name" value="UDP-Glycosyltransferase/glycogen phosphorylase"/>
    <property type="match status" value="1"/>
</dbReference>
<dbReference type="Pfam" id="PF13692">
    <property type="entry name" value="Glyco_trans_1_4"/>
    <property type="match status" value="1"/>
</dbReference>
<proteinExistence type="predicted"/>
<accession>A0A075WAR9</accession>
<dbReference type="Proteomes" id="UP000028501">
    <property type="component" value="Chromosome"/>
</dbReference>
<keyword evidence="1" id="KW-0808">Transferase</keyword>
<dbReference type="AlphaFoldDB" id="A0A075WAR9"/>
<evidence type="ECO:0000313" key="1">
    <source>
        <dbReference type="EMBL" id="AIG97485.1"/>
    </source>
</evidence>
<dbReference type="RefSeq" id="WP_048095206.1">
    <property type="nucleotide sequence ID" value="NZ_CP006577.1"/>
</dbReference>
<dbReference type="CDD" id="cd03801">
    <property type="entry name" value="GT4_PimA-like"/>
    <property type="match status" value="1"/>
</dbReference>
<dbReference type="PANTHER" id="PTHR12526:SF627">
    <property type="entry name" value="D-RHAMNOSYLTRANSFERASE WBPZ"/>
    <property type="match status" value="1"/>
</dbReference>
<dbReference type="GeneID" id="24794207"/>
<dbReference type="HOGENOM" id="CLU_805627_0_0_2"/>
<dbReference type="Gene3D" id="3.40.50.2000">
    <property type="entry name" value="Glycogen Phosphorylase B"/>
    <property type="match status" value="2"/>
</dbReference>